<gene>
    <name evidence="10" type="ORF">NC653_035602</name>
</gene>
<feature type="domain" description="Trichome birefringence-like N-terminal" evidence="9">
    <location>
        <begin position="128"/>
        <end position="166"/>
    </location>
</feature>
<feature type="non-terminal residue" evidence="10">
    <location>
        <position position="1"/>
    </location>
</feature>
<comment type="subcellular location">
    <subcellularLocation>
        <location evidence="1">Membrane</location>
        <topology evidence="1">Single-pass membrane protein</topology>
    </subcellularLocation>
</comment>
<protein>
    <submittedName>
        <fullName evidence="10">Protein trichome birefringence-like 8 isoform X2</fullName>
    </submittedName>
</protein>
<dbReference type="EMBL" id="JAQIZT010000016">
    <property type="protein sequence ID" value="KAJ6967442.1"/>
    <property type="molecule type" value="Genomic_DNA"/>
</dbReference>
<dbReference type="GO" id="GO:0005794">
    <property type="term" value="C:Golgi apparatus"/>
    <property type="evidence" value="ECO:0007669"/>
    <property type="project" value="TreeGrafter"/>
</dbReference>
<keyword evidence="3 7" id="KW-0812">Transmembrane</keyword>
<evidence type="ECO:0000256" key="1">
    <source>
        <dbReference type="ARBA" id="ARBA00004167"/>
    </source>
</evidence>
<feature type="transmembrane region" description="Helical" evidence="7">
    <location>
        <begin position="83"/>
        <end position="103"/>
    </location>
</feature>
<reference evidence="10 11" key="1">
    <citation type="journal article" date="2023" name="Mol. Ecol. Resour.">
        <title>Chromosome-level genome assembly of a triploid poplar Populus alba 'Berolinensis'.</title>
        <authorList>
            <person name="Chen S."/>
            <person name="Yu Y."/>
            <person name="Wang X."/>
            <person name="Wang S."/>
            <person name="Zhang T."/>
            <person name="Zhou Y."/>
            <person name="He R."/>
            <person name="Meng N."/>
            <person name="Wang Y."/>
            <person name="Liu W."/>
            <person name="Liu Z."/>
            <person name="Liu J."/>
            <person name="Guo Q."/>
            <person name="Huang H."/>
            <person name="Sederoff R.R."/>
            <person name="Wang G."/>
            <person name="Qu G."/>
            <person name="Chen S."/>
        </authorList>
    </citation>
    <scope>NUCLEOTIDE SEQUENCE [LARGE SCALE GENOMIC DNA]</scope>
    <source>
        <strain evidence="10">SC-2020</strain>
    </source>
</reference>
<dbReference type="PANTHER" id="PTHR32285">
    <property type="entry name" value="PROTEIN TRICHOME BIREFRINGENCE-LIKE 9-RELATED"/>
    <property type="match status" value="1"/>
</dbReference>
<comment type="caution">
    <text evidence="10">The sequence shown here is derived from an EMBL/GenBank/DDBJ whole genome shotgun (WGS) entry which is preliminary data.</text>
</comment>
<evidence type="ECO:0000313" key="10">
    <source>
        <dbReference type="EMBL" id="KAJ6967442.1"/>
    </source>
</evidence>
<keyword evidence="5 7" id="KW-1133">Transmembrane helix</keyword>
<evidence type="ECO:0000256" key="6">
    <source>
        <dbReference type="ARBA" id="ARBA00023136"/>
    </source>
</evidence>
<dbReference type="InterPro" id="IPR026057">
    <property type="entry name" value="TBL_C"/>
</dbReference>
<dbReference type="Pfam" id="PF14416">
    <property type="entry name" value="PMR5N"/>
    <property type="match status" value="1"/>
</dbReference>
<proteinExistence type="inferred from homology"/>
<feature type="domain" description="Trichome birefringence-like C-terminal" evidence="8">
    <location>
        <begin position="185"/>
        <end position="426"/>
    </location>
</feature>
<dbReference type="InterPro" id="IPR025846">
    <property type="entry name" value="TBL_N"/>
</dbReference>
<accession>A0AAD6LKG9</accession>
<evidence type="ECO:0000313" key="11">
    <source>
        <dbReference type="Proteomes" id="UP001164929"/>
    </source>
</evidence>
<dbReference type="GO" id="GO:0016020">
    <property type="term" value="C:membrane"/>
    <property type="evidence" value="ECO:0007669"/>
    <property type="project" value="UniProtKB-SubCell"/>
</dbReference>
<dbReference type="Pfam" id="PF13839">
    <property type="entry name" value="PC-Esterase"/>
    <property type="match status" value="1"/>
</dbReference>
<evidence type="ECO:0000256" key="4">
    <source>
        <dbReference type="ARBA" id="ARBA00022968"/>
    </source>
</evidence>
<keyword evidence="11" id="KW-1185">Reference proteome</keyword>
<evidence type="ECO:0000256" key="2">
    <source>
        <dbReference type="ARBA" id="ARBA00007727"/>
    </source>
</evidence>
<feature type="non-terminal residue" evidence="10">
    <location>
        <position position="435"/>
    </location>
</feature>
<dbReference type="InterPro" id="IPR029962">
    <property type="entry name" value="TBL"/>
</dbReference>
<evidence type="ECO:0000256" key="3">
    <source>
        <dbReference type="ARBA" id="ARBA00022692"/>
    </source>
</evidence>
<dbReference type="PANTHER" id="PTHR32285:SF53">
    <property type="entry name" value="PROTEIN TRICHOME BIREFRINGENCE-LIKE 9"/>
    <property type="match status" value="1"/>
</dbReference>
<keyword evidence="6 7" id="KW-0472">Membrane</keyword>
<dbReference type="AlphaFoldDB" id="A0AAD6LKG9"/>
<dbReference type="GO" id="GO:0016413">
    <property type="term" value="F:O-acetyltransferase activity"/>
    <property type="evidence" value="ECO:0007669"/>
    <property type="project" value="InterPro"/>
</dbReference>
<evidence type="ECO:0000256" key="5">
    <source>
        <dbReference type="ARBA" id="ARBA00022989"/>
    </source>
</evidence>
<keyword evidence="4" id="KW-0735">Signal-anchor</keyword>
<name>A0AAD6LKG9_9ROSI</name>
<evidence type="ECO:0000256" key="7">
    <source>
        <dbReference type="SAM" id="Phobius"/>
    </source>
</evidence>
<sequence length="435" mass="49763">LPYKQPKPLTGHSEYSIKAKKKGWFQNWNKIEDASSFSEAIDIEGKAFFYFPNTNLLVQRKTYNQTNQKHHLLYLPLVIKRELVYAISFLIVVASSFFVFDLIGSFDPRSVFRFGFIKNDKDSSQSAACDYSRGRWVRDESYKNLSYTESCPFLDPGFRCLQNGKKGTWTIGIGDGSQKGVICQGRNGRVVFAGDFCWQKPVGVFLCMLAQGVSNKSSIYEENGNPITKHKGFLSMRFSEYNLTGTLSCIHRPPTLGVHRQASKMTIKVDQLHWFSRNWEGADVLMFNTGHWWNEDKTVKIVVTTLRTEHFKNLFRHGSHGVENLSHERDTCFLSWLLPRNGTWDEGGRCDVDIQPEANYMMLEPEPVYNQIISAVIKEMDYGDRKGTTVTRLVIREPGTPVDAPQDCSHWCLPGIPDTWNEILYANFIVNGNSE</sequence>
<comment type="similarity">
    <text evidence="2">Belongs to the PC-esterase family. TBL subfamily.</text>
</comment>
<organism evidence="10 11">
    <name type="scientific">Populus alba x Populus x berolinensis</name>
    <dbReference type="NCBI Taxonomy" id="444605"/>
    <lineage>
        <taxon>Eukaryota</taxon>
        <taxon>Viridiplantae</taxon>
        <taxon>Streptophyta</taxon>
        <taxon>Embryophyta</taxon>
        <taxon>Tracheophyta</taxon>
        <taxon>Spermatophyta</taxon>
        <taxon>Magnoliopsida</taxon>
        <taxon>eudicotyledons</taxon>
        <taxon>Gunneridae</taxon>
        <taxon>Pentapetalae</taxon>
        <taxon>rosids</taxon>
        <taxon>fabids</taxon>
        <taxon>Malpighiales</taxon>
        <taxon>Salicaceae</taxon>
        <taxon>Saliceae</taxon>
        <taxon>Populus</taxon>
    </lineage>
</organism>
<dbReference type="Proteomes" id="UP001164929">
    <property type="component" value="Chromosome 16"/>
</dbReference>
<evidence type="ECO:0000259" key="8">
    <source>
        <dbReference type="Pfam" id="PF13839"/>
    </source>
</evidence>
<evidence type="ECO:0000259" key="9">
    <source>
        <dbReference type="Pfam" id="PF14416"/>
    </source>
</evidence>